<protein>
    <submittedName>
        <fullName evidence="2">SRPBCC family protein</fullName>
    </submittedName>
</protein>
<dbReference type="InterPro" id="IPR023393">
    <property type="entry name" value="START-like_dom_sf"/>
</dbReference>
<dbReference type="Proteomes" id="UP000612893">
    <property type="component" value="Unassembled WGS sequence"/>
</dbReference>
<dbReference type="SUPFAM" id="SSF55961">
    <property type="entry name" value="Bet v1-like"/>
    <property type="match status" value="1"/>
</dbReference>
<sequence length="172" mass="19249">MGTEGTPYSFVTVWYVEAPIDAVWEAIYEVEAYPRWWKAVLSVEEVEPGGADGIGKVDRFVWKAPLGYRLRFSLRVDTVERPRRLGGAATGELEGTGYWTLREEDSVTRVQYDWRVRTNRAFMNLLAPIARPVFRSSHNAVMSNGATGLANLLRGRVFDGDAAYAARARSGS</sequence>
<accession>A0A934KDA5</accession>
<feature type="domain" description="Coenzyme Q-binding protein COQ10 START" evidence="1">
    <location>
        <begin position="16"/>
        <end position="136"/>
    </location>
</feature>
<organism evidence="2 3">
    <name type="scientific">Candidatus Nephthysia bennettiae</name>
    <dbReference type="NCBI Taxonomy" id="3127016"/>
    <lineage>
        <taxon>Bacteria</taxon>
        <taxon>Bacillati</taxon>
        <taxon>Candidatus Dormiibacterota</taxon>
        <taxon>Candidatus Dormibacteria</taxon>
        <taxon>Candidatus Dormibacterales</taxon>
        <taxon>Candidatus Dormibacteraceae</taxon>
        <taxon>Candidatus Nephthysia</taxon>
    </lineage>
</organism>
<dbReference type="RefSeq" id="WP_338203761.1">
    <property type="nucleotide sequence ID" value="NZ_JAEKNR010000186.1"/>
</dbReference>
<dbReference type="Gene3D" id="3.30.530.20">
    <property type="match status" value="1"/>
</dbReference>
<comment type="caution">
    <text evidence="2">The sequence shown here is derived from an EMBL/GenBank/DDBJ whole genome shotgun (WGS) entry which is preliminary data.</text>
</comment>
<evidence type="ECO:0000313" key="2">
    <source>
        <dbReference type="EMBL" id="MBJ7600075.1"/>
    </source>
</evidence>
<proteinExistence type="predicted"/>
<evidence type="ECO:0000313" key="3">
    <source>
        <dbReference type="Proteomes" id="UP000612893"/>
    </source>
</evidence>
<gene>
    <name evidence="2" type="ORF">JF922_18610</name>
</gene>
<name>A0A934KDA5_9BACT</name>
<reference evidence="2" key="1">
    <citation type="submission" date="2020-10" db="EMBL/GenBank/DDBJ databases">
        <title>Ca. Dormibacterota MAGs.</title>
        <authorList>
            <person name="Montgomery K."/>
        </authorList>
    </citation>
    <scope>NUCLEOTIDE SEQUENCE [LARGE SCALE GENOMIC DNA]</scope>
    <source>
        <strain evidence="2">SC8812_S17_10</strain>
    </source>
</reference>
<dbReference type="EMBL" id="JAEKNR010000186">
    <property type="protein sequence ID" value="MBJ7600075.1"/>
    <property type="molecule type" value="Genomic_DNA"/>
</dbReference>
<dbReference type="AlphaFoldDB" id="A0A934KDA5"/>
<evidence type="ECO:0000259" key="1">
    <source>
        <dbReference type="Pfam" id="PF03364"/>
    </source>
</evidence>
<dbReference type="Pfam" id="PF03364">
    <property type="entry name" value="Polyketide_cyc"/>
    <property type="match status" value="1"/>
</dbReference>
<keyword evidence="3" id="KW-1185">Reference proteome</keyword>
<dbReference type="InterPro" id="IPR005031">
    <property type="entry name" value="COQ10_START"/>
</dbReference>
<dbReference type="CDD" id="cd07824">
    <property type="entry name" value="SRPBCC_6"/>
    <property type="match status" value="1"/>
</dbReference>